<dbReference type="CDD" id="cd01918">
    <property type="entry name" value="HprK_C"/>
    <property type="match status" value="1"/>
</dbReference>
<dbReference type="Gene3D" id="3.40.50.300">
    <property type="entry name" value="P-loop containing nucleotide triphosphate hydrolases"/>
    <property type="match status" value="1"/>
</dbReference>
<dbReference type="AlphaFoldDB" id="A0A7W4VMY5"/>
<dbReference type="InterPro" id="IPR011104">
    <property type="entry name" value="Hpr_kin/Pase_C"/>
</dbReference>
<dbReference type="Pfam" id="PF07475">
    <property type="entry name" value="Hpr_kinase_C"/>
    <property type="match status" value="1"/>
</dbReference>
<accession>A0A7W4VMY5</accession>
<evidence type="ECO:0000313" key="2">
    <source>
        <dbReference type="EMBL" id="MBB3020159.1"/>
    </source>
</evidence>
<sequence length="151" mass="15984">MSDPQTIHAGCVLIGEAGLLIRGASGSGKSTLAREVVSRALQARRFGRLVSDDRTRIAARHGRLVAQPVEPLGGCIEVFGLGIIRQPHEPAAVIRLVIDLSEDLPRYPEEQDGHVVLCGVMVPRIRMQAGAVSADIALACLSGVCDTVVTL</sequence>
<dbReference type="EMBL" id="JACHWB010000004">
    <property type="protein sequence ID" value="MBB3020159.1"/>
    <property type="molecule type" value="Genomic_DNA"/>
</dbReference>
<dbReference type="Proteomes" id="UP000532010">
    <property type="component" value="Unassembled WGS sequence"/>
</dbReference>
<reference evidence="2 3" key="1">
    <citation type="submission" date="2020-08" db="EMBL/GenBank/DDBJ databases">
        <title>The Agave Microbiome: Exploring the role of microbial communities in plant adaptations to desert environments.</title>
        <authorList>
            <person name="Partida-Martinez L.P."/>
        </authorList>
    </citation>
    <scope>NUCLEOTIDE SEQUENCE [LARGE SCALE GENOMIC DNA]</scope>
    <source>
        <strain evidence="2 3">AT3.9</strain>
    </source>
</reference>
<keyword evidence="2" id="KW-0808">Transferase</keyword>
<name>A0A7W4VMY5_9HYPH</name>
<dbReference type="RefSeq" id="WP_183451908.1">
    <property type="nucleotide sequence ID" value="NZ_JACHWB010000004.1"/>
</dbReference>
<feature type="domain" description="HPr kinase/phosphorylase C-terminal" evidence="1">
    <location>
        <begin position="3"/>
        <end position="84"/>
    </location>
</feature>
<dbReference type="GO" id="GO:0005524">
    <property type="term" value="F:ATP binding"/>
    <property type="evidence" value="ECO:0007669"/>
    <property type="project" value="InterPro"/>
</dbReference>
<evidence type="ECO:0000313" key="3">
    <source>
        <dbReference type="Proteomes" id="UP000532010"/>
    </source>
</evidence>
<dbReference type="GO" id="GO:0006109">
    <property type="term" value="P:regulation of carbohydrate metabolic process"/>
    <property type="evidence" value="ECO:0007669"/>
    <property type="project" value="InterPro"/>
</dbReference>
<keyword evidence="2" id="KW-0418">Kinase</keyword>
<proteinExistence type="predicted"/>
<dbReference type="InterPro" id="IPR027417">
    <property type="entry name" value="P-loop_NTPase"/>
</dbReference>
<dbReference type="SUPFAM" id="SSF53795">
    <property type="entry name" value="PEP carboxykinase-like"/>
    <property type="match status" value="1"/>
</dbReference>
<comment type="caution">
    <text evidence="2">The sequence shown here is derived from an EMBL/GenBank/DDBJ whole genome shotgun (WGS) entry which is preliminary data.</text>
</comment>
<dbReference type="GO" id="GO:0000155">
    <property type="term" value="F:phosphorelay sensor kinase activity"/>
    <property type="evidence" value="ECO:0007669"/>
    <property type="project" value="InterPro"/>
</dbReference>
<organism evidence="2 3">
    <name type="scientific">Microvirga lupini</name>
    <dbReference type="NCBI Taxonomy" id="420324"/>
    <lineage>
        <taxon>Bacteria</taxon>
        <taxon>Pseudomonadati</taxon>
        <taxon>Pseudomonadota</taxon>
        <taxon>Alphaproteobacteria</taxon>
        <taxon>Hyphomicrobiales</taxon>
        <taxon>Methylobacteriaceae</taxon>
        <taxon>Microvirga</taxon>
    </lineage>
</organism>
<protein>
    <submittedName>
        <fullName evidence="2">Serine kinase of HPr protein (Carbohydrate metabolism regulator)</fullName>
    </submittedName>
</protein>
<gene>
    <name evidence="2" type="ORF">FHR70_003240</name>
</gene>
<evidence type="ECO:0000259" key="1">
    <source>
        <dbReference type="Pfam" id="PF07475"/>
    </source>
</evidence>
<keyword evidence="3" id="KW-1185">Reference proteome</keyword>